<dbReference type="SUPFAM" id="SSF53474">
    <property type="entry name" value="alpha/beta-Hydrolases"/>
    <property type="match status" value="2"/>
</dbReference>
<dbReference type="PIRSF" id="PIRSF029063">
    <property type="entry name" value="IV_sec_VirJ"/>
    <property type="match status" value="1"/>
</dbReference>
<dbReference type="Proteomes" id="UP000187891">
    <property type="component" value="Unassembled WGS sequence"/>
</dbReference>
<dbReference type="RefSeq" id="WP_077120098.1">
    <property type="nucleotide sequence ID" value="NZ_FMUE01000005.1"/>
</dbReference>
<accession>A0A1R3TTR8</accession>
<dbReference type="InterPro" id="IPR029058">
    <property type="entry name" value="AB_hydrolase_fold"/>
</dbReference>
<feature type="signal peptide" evidence="1">
    <location>
        <begin position="1"/>
        <end position="24"/>
    </location>
</feature>
<dbReference type="AlphaFoldDB" id="A0A1R3TTR8"/>
<dbReference type="InterPro" id="IPR011225">
    <property type="entry name" value="IV_sec_VirJ"/>
</dbReference>
<dbReference type="EMBL" id="FMUE01000005">
    <property type="protein sequence ID" value="SCX24027.1"/>
    <property type="molecule type" value="Genomic_DNA"/>
</dbReference>
<evidence type="ECO:0000256" key="1">
    <source>
        <dbReference type="SAM" id="SignalP"/>
    </source>
</evidence>
<evidence type="ECO:0000313" key="4">
    <source>
        <dbReference type="Proteomes" id="UP000187891"/>
    </source>
</evidence>
<organism evidence="3 4">
    <name type="scientific">Agrobacterium rosae</name>
    <dbReference type="NCBI Taxonomy" id="1972867"/>
    <lineage>
        <taxon>Bacteria</taxon>
        <taxon>Pseudomonadati</taxon>
        <taxon>Pseudomonadota</taxon>
        <taxon>Alphaproteobacteria</taxon>
        <taxon>Hyphomicrobiales</taxon>
        <taxon>Rhizobiaceae</taxon>
        <taxon>Rhizobium/Agrobacterium group</taxon>
        <taxon>Agrobacterium</taxon>
    </lineage>
</organism>
<protein>
    <submittedName>
        <fullName evidence="3">Type IV secretory pathway, VirJ component</fullName>
    </submittedName>
</protein>
<evidence type="ECO:0000313" key="3">
    <source>
        <dbReference type="EMBL" id="SCX24027.1"/>
    </source>
</evidence>
<reference evidence="4" key="1">
    <citation type="submission" date="2016-10" db="EMBL/GenBank/DDBJ databases">
        <authorList>
            <person name="Wibberg D."/>
        </authorList>
    </citation>
    <scope>NUCLEOTIDE SEQUENCE [LARGE SCALE GENOMIC DNA]</scope>
</reference>
<dbReference type="InterPro" id="IPR010333">
    <property type="entry name" value="VirJ"/>
</dbReference>
<gene>
    <name evidence="3" type="ORF">DSM25559_2482</name>
</gene>
<dbReference type="Gene3D" id="3.40.50.1820">
    <property type="entry name" value="alpha/beta hydrolase"/>
    <property type="match status" value="2"/>
</dbReference>
<dbReference type="STRING" id="1907666.DSM25559_2482"/>
<keyword evidence="1" id="KW-0732">Signal</keyword>
<dbReference type="Pfam" id="PF06057">
    <property type="entry name" value="VirJ"/>
    <property type="match status" value="1"/>
</dbReference>
<feature type="domain" description="Bacterial virulence" evidence="2">
    <location>
        <begin position="262"/>
        <end position="451"/>
    </location>
</feature>
<proteinExistence type="predicted"/>
<feature type="chain" id="PRO_5012593773" evidence="1">
    <location>
        <begin position="25"/>
        <end position="456"/>
    </location>
</feature>
<evidence type="ECO:0000259" key="2">
    <source>
        <dbReference type="Pfam" id="PF06057"/>
    </source>
</evidence>
<name>A0A1R3TTR8_9HYPH</name>
<sequence length="456" mass="49094">MTGLKYLKAALIAATLSIPFHVSAQDANGYQTGMIPPDHIMLPDGDVSANIFLISGPTGWGEAEQTEADALVEKGAAVVGIDFPKYIEALKSDDDECIYMISDIEELAQEIQRKAGVSNYRPPIIAGIGDGATLALAMIAQSPAATIGEAVAVDPVAGIPLEKILCTPATKQKDNDRTIYGLTDGPLPAPVSVVFTPKADAKGRAHVEDLLKSHADIDIKDVTDYAQAALAQTLQDRIDAAGNSDNPLGLPLTVLEAKPTMDTMAIIYSGDGGWRDLDKDVGSFLQQDGVPTIGVDSLRYFWSEKKPDEIAADLSRIIDTYRKEWKVKNVMLIGYSFGADVLPVTFNLLPEKDKSRVVQMSLLSLSHEVSYEISVGGWLGVSGSGTQDPVKDLEKINPKIVQCVYGTDDEDAACPDLKDKGTEIIGIDGGHHFDEDYEALTKRIVASLKKRLQQQP</sequence>